<sequence length="503" mass="56205">MLQAMTRHASFRFCLEPNAEQEIVLARHAGAARFAFNQCLRTVKTALDARRTDPEVRAPWSGFELIKHFNGWKKTGAAGRVFAVDGAGITVVVETGLTWRNQVCQQVFEEAAVDCGRALAAWSESRSGVRKGRRVGFPQFKSKTRSVRSFRLRDKHSAAERPLIRVGDCGIARSITLPKIGTLRVREGTRRLRRMLATGRATILFVTVSRRGGRWFASVNVEAAELHPGHRHQQREQSDAEGWVGIDRGLTTFLVAATSDGREVDRITEPPRALMSGMRRQHRLAKAVSRKRRDSNNRRRAVARLARHHAHVGCRRRHFLHEVSSRLVKTHDRLVLEDLYTIGMLGNHRLARAISDAGWATFARMVGYKQAWHGGQVLLADRWFGSSRTCSRCGTRNTALTLGDRVFACRCGYRLDRDLNAAVNLAVWGETHCAQAREPEARAPVSNVRRRDGSGPHCRVGETGPNDAETEVDVVAKASAEDAREGRCRPINSLGDTLYAVHP</sequence>
<evidence type="ECO:0000256" key="4">
    <source>
        <dbReference type="ARBA" id="ARBA00022833"/>
    </source>
</evidence>
<feature type="domain" description="Probable transposase IS891/IS1136/IS1341" evidence="8">
    <location>
        <begin position="235"/>
        <end position="346"/>
    </location>
</feature>
<evidence type="ECO:0000259" key="9">
    <source>
        <dbReference type="Pfam" id="PF07282"/>
    </source>
</evidence>
<protein>
    <recommendedName>
        <fullName evidence="13">Transposase</fullName>
    </recommendedName>
</protein>
<dbReference type="InterPro" id="IPR001959">
    <property type="entry name" value="Transposase"/>
</dbReference>
<comment type="similarity">
    <text evidence="1">In the C-terminal section; belongs to the transposase 35 family.</text>
</comment>
<keyword evidence="5" id="KW-0238">DNA-binding</keyword>
<accession>A0A291RND1</accession>
<dbReference type="AlphaFoldDB" id="A0A291RND1"/>
<feature type="domain" description="Cas12f1-like TNB" evidence="9">
    <location>
        <begin position="359"/>
        <end position="425"/>
    </location>
</feature>
<keyword evidence="4" id="KW-0862">Zinc</keyword>
<evidence type="ECO:0000259" key="10">
    <source>
        <dbReference type="Pfam" id="PF12323"/>
    </source>
</evidence>
<evidence type="ECO:0000256" key="2">
    <source>
        <dbReference type="ARBA" id="ARBA00022578"/>
    </source>
</evidence>
<evidence type="ECO:0000259" key="8">
    <source>
        <dbReference type="Pfam" id="PF01385"/>
    </source>
</evidence>
<dbReference type="GO" id="GO:0046872">
    <property type="term" value="F:metal ion binding"/>
    <property type="evidence" value="ECO:0007669"/>
    <property type="project" value="UniProtKB-KW"/>
</dbReference>
<keyword evidence="2" id="KW-0815">Transposition</keyword>
<evidence type="ECO:0000313" key="12">
    <source>
        <dbReference type="Proteomes" id="UP000221961"/>
    </source>
</evidence>
<evidence type="ECO:0000256" key="7">
    <source>
        <dbReference type="SAM" id="MobiDB-lite"/>
    </source>
</evidence>
<evidence type="ECO:0000256" key="1">
    <source>
        <dbReference type="ARBA" id="ARBA00008761"/>
    </source>
</evidence>
<proteinExistence type="inferred from homology"/>
<feature type="region of interest" description="Disordered" evidence="7">
    <location>
        <begin position="444"/>
        <end position="469"/>
    </location>
</feature>
<dbReference type="GO" id="GO:0003677">
    <property type="term" value="F:DNA binding"/>
    <property type="evidence" value="ECO:0007669"/>
    <property type="project" value="UniProtKB-KW"/>
</dbReference>
<gene>
    <name evidence="11" type="ORF">CRH09_26030</name>
</gene>
<keyword evidence="3" id="KW-0479">Metal-binding</keyword>
<dbReference type="InterPro" id="IPR010095">
    <property type="entry name" value="Cas12f1-like_TNB"/>
</dbReference>
<dbReference type="Pfam" id="PF12323">
    <property type="entry name" value="HTH_OrfB_IS605"/>
    <property type="match status" value="1"/>
</dbReference>
<dbReference type="NCBIfam" id="NF040570">
    <property type="entry name" value="guided_TnpB"/>
    <property type="match status" value="1"/>
</dbReference>
<dbReference type="GO" id="GO:0006310">
    <property type="term" value="P:DNA recombination"/>
    <property type="evidence" value="ECO:0007669"/>
    <property type="project" value="UniProtKB-KW"/>
</dbReference>
<dbReference type="InterPro" id="IPR021027">
    <property type="entry name" value="Transposase_put_HTH"/>
</dbReference>
<evidence type="ECO:0000313" key="11">
    <source>
        <dbReference type="EMBL" id="ATL69121.1"/>
    </source>
</evidence>
<keyword evidence="6" id="KW-0233">DNA recombination</keyword>
<dbReference type="KEGG" id="ntp:CRH09_26030"/>
<evidence type="ECO:0000256" key="3">
    <source>
        <dbReference type="ARBA" id="ARBA00022723"/>
    </source>
</evidence>
<dbReference type="Proteomes" id="UP000221961">
    <property type="component" value="Chromosome"/>
</dbReference>
<dbReference type="EMBL" id="CP023778">
    <property type="protein sequence ID" value="ATL69121.1"/>
    <property type="molecule type" value="Genomic_DNA"/>
</dbReference>
<reference evidence="11 12" key="1">
    <citation type="submission" date="2017-10" db="EMBL/GenBank/DDBJ databases">
        <title>Comparative genomics between pathogenic Norcardia.</title>
        <authorList>
            <person name="Zeng L."/>
        </authorList>
    </citation>
    <scope>NUCLEOTIDE SEQUENCE [LARGE SCALE GENOMIC DNA]</scope>
    <source>
        <strain evidence="11 12">NC_YFY_NT001</strain>
    </source>
</reference>
<dbReference type="GO" id="GO:0032196">
    <property type="term" value="P:transposition"/>
    <property type="evidence" value="ECO:0007669"/>
    <property type="project" value="UniProtKB-KW"/>
</dbReference>
<feature type="domain" description="Transposase putative helix-turn-helix" evidence="10">
    <location>
        <begin position="5"/>
        <end position="49"/>
    </location>
</feature>
<evidence type="ECO:0000256" key="6">
    <source>
        <dbReference type="ARBA" id="ARBA00023172"/>
    </source>
</evidence>
<dbReference type="Pfam" id="PF07282">
    <property type="entry name" value="Cas12f1-like_TNB"/>
    <property type="match status" value="1"/>
</dbReference>
<dbReference type="Pfam" id="PF01385">
    <property type="entry name" value="OrfB_IS605"/>
    <property type="match status" value="1"/>
</dbReference>
<name>A0A291RND1_9NOCA</name>
<evidence type="ECO:0008006" key="13">
    <source>
        <dbReference type="Google" id="ProtNLM"/>
    </source>
</evidence>
<organism evidence="11 12">
    <name type="scientific">Nocardia terpenica</name>
    <dbReference type="NCBI Taxonomy" id="455432"/>
    <lineage>
        <taxon>Bacteria</taxon>
        <taxon>Bacillati</taxon>
        <taxon>Actinomycetota</taxon>
        <taxon>Actinomycetes</taxon>
        <taxon>Mycobacteriales</taxon>
        <taxon>Nocardiaceae</taxon>
        <taxon>Nocardia</taxon>
    </lineage>
</organism>
<evidence type="ECO:0000256" key="5">
    <source>
        <dbReference type="ARBA" id="ARBA00023125"/>
    </source>
</evidence>